<feature type="compositionally biased region" description="Polar residues" evidence="1">
    <location>
        <begin position="229"/>
        <end position="240"/>
    </location>
</feature>
<dbReference type="EMBL" id="DXGD01000277">
    <property type="protein sequence ID" value="HIW99973.1"/>
    <property type="molecule type" value="Genomic_DNA"/>
</dbReference>
<dbReference type="Pfam" id="PF14030">
    <property type="entry name" value="DUF4245"/>
    <property type="match status" value="1"/>
</dbReference>
<name>A0A9D1UT72_9MICC</name>
<evidence type="ECO:0000313" key="3">
    <source>
        <dbReference type="EMBL" id="HIW99973.1"/>
    </source>
</evidence>
<dbReference type="InterPro" id="IPR025339">
    <property type="entry name" value="DUF4245"/>
</dbReference>
<dbReference type="AlphaFoldDB" id="A0A9D1UT72"/>
<dbReference type="Proteomes" id="UP000824151">
    <property type="component" value="Unassembled WGS sequence"/>
</dbReference>
<keyword evidence="2" id="KW-0472">Membrane</keyword>
<feature type="region of interest" description="Disordered" evidence="1">
    <location>
        <begin position="203"/>
        <end position="240"/>
    </location>
</feature>
<proteinExistence type="predicted"/>
<reference evidence="3" key="2">
    <citation type="submission" date="2021-04" db="EMBL/GenBank/DDBJ databases">
        <authorList>
            <person name="Gilroy R."/>
        </authorList>
    </citation>
    <scope>NUCLEOTIDE SEQUENCE</scope>
    <source>
        <strain evidence="3">ChiHejej3B27-3195</strain>
    </source>
</reference>
<comment type="caution">
    <text evidence="3">The sequence shown here is derived from an EMBL/GenBank/DDBJ whole genome shotgun (WGS) entry which is preliminary data.</text>
</comment>
<accession>A0A9D1UT72</accession>
<feature type="transmembrane region" description="Helical" evidence="2">
    <location>
        <begin position="39"/>
        <end position="59"/>
    </location>
</feature>
<evidence type="ECO:0000256" key="1">
    <source>
        <dbReference type="SAM" id="MobiDB-lite"/>
    </source>
</evidence>
<evidence type="ECO:0000256" key="2">
    <source>
        <dbReference type="SAM" id="Phobius"/>
    </source>
</evidence>
<reference evidence="3" key="1">
    <citation type="journal article" date="2021" name="PeerJ">
        <title>Extensive microbial diversity within the chicken gut microbiome revealed by metagenomics and culture.</title>
        <authorList>
            <person name="Gilroy R."/>
            <person name="Ravi A."/>
            <person name="Getino M."/>
            <person name="Pursley I."/>
            <person name="Horton D.L."/>
            <person name="Alikhan N.F."/>
            <person name="Baker D."/>
            <person name="Gharbi K."/>
            <person name="Hall N."/>
            <person name="Watson M."/>
            <person name="Adriaenssens E.M."/>
            <person name="Foster-Nyarko E."/>
            <person name="Jarju S."/>
            <person name="Secka A."/>
            <person name="Antonio M."/>
            <person name="Oren A."/>
            <person name="Chaudhuri R.R."/>
            <person name="La Ragione R."/>
            <person name="Hildebrand F."/>
            <person name="Pallen M.J."/>
        </authorList>
    </citation>
    <scope>NUCLEOTIDE SEQUENCE</scope>
    <source>
        <strain evidence="3">ChiHejej3B27-3195</strain>
    </source>
</reference>
<organism evidence="3 4">
    <name type="scientific">Candidatus Nesterenkonia stercoripullorum</name>
    <dbReference type="NCBI Taxonomy" id="2838701"/>
    <lineage>
        <taxon>Bacteria</taxon>
        <taxon>Bacillati</taxon>
        <taxon>Actinomycetota</taxon>
        <taxon>Actinomycetes</taxon>
        <taxon>Micrococcales</taxon>
        <taxon>Micrococcaceae</taxon>
        <taxon>Nesterenkonia</taxon>
    </lineage>
</organism>
<gene>
    <name evidence="3" type="ORF">H9871_07490</name>
</gene>
<feature type="compositionally biased region" description="Low complexity" evidence="1">
    <location>
        <begin position="11"/>
        <end position="31"/>
    </location>
</feature>
<keyword evidence="2" id="KW-0812">Transmembrane</keyword>
<sequence length="240" mass="25868">MTRPESPENEPSAQPPQQDSQQPTPQLTQSQVKRLKQPMIAMLFTVLLTAGAVAAFMAMNPEPDTTYERDEDVAEAARGAAEVAGYAPIAPDLTEEWTANYARWEVRPEQGVPVWEAGYVTPSDTFIGFAQTDEANPTWLTAETDGAPSSGAVEVDDVEFEARETEDRQYYILDAEQNPVDDTTVVVSGDASEEDFTFALEEVLDALGEDPRDGSAAEGTEDSAGDGTSAGQQPSADTRV</sequence>
<protein>
    <submittedName>
        <fullName evidence="3">DUF4245 domain-containing protein</fullName>
    </submittedName>
</protein>
<evidence type="ECO:0000313" key="4">
    <source>
        <dbReference type="Proteomes" id="UP000824151"/>
    </source>
</evidence>
<feature type="region of interest" description="Disordered" evidence="1">
    <location>
        <begin position="1"/>
        <end position="32"/>
    </location>
</feature>
<keyword evidence="2" id="KW-1133">Transmembrane helix</keyword>